<dbReference type="InterPro" id="IPR021109">
    <property type="entry name" value="Peptidase_aspartic_dom_sf"/>
</dbReference>
<keyword evidence="4 6" id="KW-0472">Membrane</keyword>
<evidence type="ECO:0008006" key="9">
    <source>
        <dbReference type="Google" id="ProtNLM"/>
    </source>
</evidence>
<feature type="compositionally biased region" description="Low complexity" evidence="5">
    <location>
        <begin position="370"/>
        <end position="382"/>
    </location>
</feature>
<accession>A0ABR0ED44</accession>
<evidence type="ECO:0000313" key="8">
    <source>
        <dbReference type="Proteomes" id="UP001305779"/>
    </source>
</evidence>
<feature type="transmembrane region" description="Helical" evidence="6">
    <location>
        <begin position="401"/>
        <end position="426"/>
    </location>
</feature>
<dbReference type="InterPro" id="IPR051694">
    <property type="entry name" value="Immunoregulatory_rcpt-like"/>
</dbReference>
<dbReference type="SUPFAM" id="SSF50630">
    <property type="entry name" value="Acid proteases"/>
    <property type="match status" value="1"/>
</dbReference>
<evidence type="ECO:0000313" key="7">
    <source>
        <dbReference type="EMBL" id="KAK4499414.1"/>
    </source>
</evidence>
<evidence type="ECO:0000256" key="2">
    <source>
        <dbReference type="ARBA" id="ARBA00022692"/>
    </source>
</evidence>
<dbReference type="PANTHER" id="PTHR15549">
    <property type="entry name" value="PAIRED IMMUNOGLOBULIN-LIKE TYPE 2 RECEPTOR"/>
    <property type="match status" value="1"/>
</dbReference>
<organism evidence="7 8">
    <name type="scientific">Zasmidium cellare</name>
    <name type="common">Wine cellar mold</name>
    <name type="synonym">Racodium cellare</name>
    <dbReference type="NCBI Taxonomy" id="395010"/>
    <lineage>
        <taxon>Eukaryota</taxon>
        <taxon>Fungi</taxon>
        <taxon>Dikarya</taxon>
        <taxon>Ascomycota</taxon>
        <taxon>Pezizomycotina</taxon>
        <taxon>Dothideomycetes</taxon>
        <taxon>Dothideomycetidae</taxon>
        <taxon>Mycosphaerellales</taxon>
        <taxon>Mycosphaerellaceae</taxon>
        <taxon>Zasmidium</taxon>
    </lineage>
</organism>
<keyword evidence="3 6" id="KW-1133">Transmembrane helix</keyword>
<feature type="compositionally biased region" description="Polar residues" evidence="5">
    <location>
        <begin position="358"/>
        <end position="369"/>
    </location>
</feature>
<feature type="region of interest" description="Disordered" evidence="5">
    <location>
        <begin position="358"/>
        <end position="392"/>
    </location>
</feature>
<dbReference type="PANTHER" id="PTHR15549:SF6">
    <property type="entry name" value="MID2 DOMAIN-CONTAINING PROTEIN"/>
    <property type="match status" value="1"/>
</dbReference>
<dbReference type="Gene3D" id="2.40.70.10">
    <property type="entry name" value="Acid Proteases"/>
    <property type="match status" value="2"/>
</dbReference>
<comment type="caution">
    <text evidence="7">The sequence shown here is derived from an EMBL/GenBank/DDBJ whole genome shotgun (WGS) entry which is preliminary data.</text>
</comment>
<keyword evidence="8" id="KW-1185">Reference proteome</keyword>
<dbReference type="EMBL" id="JAXOVC010000007">
    <property type="protein sequence ID" value="KAK4499414.1"/>
    <property type="molecule type" value="Genomic_DNA"/>
</dbReference>
<evidence type="ECO:0000256" key="5">
    <source>
        <dbReference type="SAM" id="MobiDB-lite"/>
    </source>
</evidence>
<proteinExistence type="predicted"/>
<reference evidence="7 8" key="1">
    <citation type="journal article" date="2023" name="G3 (Bethesda)">
        <title>A chromosome-level genome assembly of Zasmidium syzygii isolated from banana leaves.</title>
        <authorList>
            <person name="van Westerhoven A.C."/>
            <person name="Mehrabi R."/>
            <person name="Talebi R."/>
            <person name="Steentjes M.B.F."/>
            <person name="Corcolon B."/>
            <person name="Chong P.A."/>
            <person name="Kema G.H.J."/>
            <person name="Seidl M.F."/>
        </authorList>
    </citation>
    <scope>NUCLEOTIDE SEQUENCE [LARGE SCALE GENOMIC DNA]</scope>
    <source>
        <strain evidence="7 8">P124</strain>
    </source>
</reference>
<sequence>MPQPYLNDTWLYNSTVYFCNSSWTSQTGCVTARGGLYDPGDSTTSHNATDVKDAGGDPSDTQRALDLHIWDSEWVNDKLSVGNTTFDNFPLGMPGYPIFDTYDTQSQFGLGINSTLLNALKSANSIASRAYSWWWGLQGATSQADGQIVFGGYDAGRIQGANYTKEMVAPSYPACNSGMMVTISDLVLTFPNSTKYSILSPNQLNACILPDYPLILTLPWETPYAKFESATGTQSFGRVGGNGLAFNGVGYYPNDVYQGSLTISIGGAIDFEFPNELLVVPPTNVDTDGVIKANDSVREVMLGPTSASLGNGPAILGRHFFQAAYLMVDYETKSFTLWNANTTSTESKLVALDNCTVSEDSSTTNNKIPSTTSSTIESTATSNVSGSAAAENGERGLSTGAVAGIAVGGTCVAVAALAAAIIAFCLRRRKKAKPYTSSQSSSISLARQQPYGLDGMRHEAMSAQVAELNAYSNPSELASDWKAKHELDAQYWRSPKHNVQQSPAELGSP</sequence>
<evidence type="ECO:0000256" key="3">
    <source>
        <dbReference type="ARBA" id="ARBA00022989"/>
    </source>
</evidence>
<evidence type="ECO:0000256" key="6">
    <source>
        <dbReference type="SAM" id="Phobius"/>
    </source>
</evidence>
<evidence type="ECO:0000256" key="4">
    <source>
        <dbReference type="ARBA" id="ARBA00023136"/>
    </source>
</evidence>
<protein>
    <recommendedName>
        <fullName evidence="9">Peptidase A1 domain-containing protein</fullName>
    </recommendedName>
</protein>
<keyword evidence="2 6" id="KW-0812">Transmembrane</keyword>
<dbReference type="Proteomes" id="UP001305779">
    <property type="component" value="Unassembled WGS sequence"/>
</dbReference>
<name>A0ABR0ED44_ZASCE</name>
<evidence type="ECO:0000256" key="1">
    <source>
        <dbReference type="ARBA" id="ARBA00004167"/>
    </source>
</evidence>
<gene>
    <name evidence="7" type="ORF">PRZ48_009928</name>
</gene>
<comment type="subcellular location">
    <subcellularLocation>
        <location evidence="1">Membrane</location>
        <topology evidence="1">Single-pass membrane protein</topology>
    </subcellularLocation>
</comment>